<evidence type="ECO:0000313" key="3">
    <source>
        <dbReference type="EMBL" id="GIJ62329.1"/>
    </source>
</evidence>
<feature type="region of interest" description="Disordered" evidence="1">
    <location>
        <begin position="176"/>
        <end position="203"/>
    </location>
</feature>
<feature type="transmembrane region" description="Helical" evidence="2">
    <location>
        <begin position="34"/>
        <end position="56"/>
    </location>
</feature>
<protein>
    <submittedName>
        <fullName evidence="3">Uncharacterized protein</fullName>
    </submittedName>
</protein>
<evidence type="ECO:0000256" key="2">
    <source>
        <dbReference type="SAM" id="Phobius"/>
    </source>
</evidence>
<dbReference type="EMBL" id="BOPG01000077">
    <property type="protein sequence ID" value="GIJ62329.1"/>
    <property type="molecule type" value="Genomic_DNA"/>
</dbReference>
<comment type="caution">
    <text evidence="3">The sequence shown here is derived from an EMBL/GenBank/DDBJ whole genome shotgun (WGS) entry which is preliminary data.</text>
</comment>
<organism evidence="3 4">
    <name type="scientific">Virgisporangium aurantiacum</name>
    <dbReference type="NCBI Taxonomy" id="175570"/>
    <lineage>
        <taxon>Bacteria</taxon>
        <taxon>Bacillati</taxon>
        <taxon>Actinomycetota</taxon>
        <taxon>Actinomycetes</taxon>
        <taxon>Micromonosporales</taxon>
        <taxon>Micromonosporaceae</taxon>
        <taxon>Virgisporangium</taxon>
    </lineage>
</organism>
<evidence type="ECO:0000256" key="1">
    <source>
        <dbReference type="SAM" id="MobiDB-lite"/>
    </source>
</evidence>
<feature type="transmembrane region" description="Helical" evidence="2">
    <location>
        <begin position="114"/>
        <end position="134"/>
    </location>
</feature>
<keyword evidence="2" id="KW-0472">Membrane</keyword>
<gene>
    <name evidence="3" type="ORF">Vau01_098450</name>
</gene>
<feature type="transmembrane region" description="Helical" evidence="2">
    <location>
        <begin position="146"/>
        <end position="167"/>
    </location>
</feature>
<keyword evidence="2" id="KW-1133">Transmembrane helix</keyword>
<dbReference type="RefSeq" id="WP_204007906.1">
    <property type="nucleotide sequence ID" value="NZ_BOPG01000077.1"/>
</dbReference>
<sequence length="203" mass="21129">MGRIRFILIGAVVGVAWAASLRGFMQELAGPDSRFTFTGTFGILIPTGTTVGALLGWAEYQRRVGHQYRLLILAPLLIGMVPDLATATPDPAPIGLALLAMAGGYAVSGRGPLWTRMVAGTINLAGVAVTFLAPKPSPDLGVATPHGLWFATLGASLGVVLALACSIPMRRPEAVRHHAGRTSTGNVGRVCPGSADPRRSVVR</sequence>
<name>A0A8J3ZDS2_9ACTN</name>
<feature type="transmembrane region" description="Helical" evidence="2">
    <location>
        <begin position="68"/>
        <end position="85"/>
    </location>
</feature>
<keyword evidence="4" id="KW-1185">Reference proteome</keyword>
<accession>A0A8J3ZDS2</accession>
<keyword evidence="2" id="KW-0812">Transmembrane</keyword>
<feature type="transmembrane region" description="Helical" evidence="2">
    <location>
        <begin position="91"/>
        <end position="107"/>
    </location>
</feature>
<dbReference type="Proteomes" id="UP000612585">
    <property type="component" value="Unassembled WGS sequence"/>
</dbReference>
<reference evidence="3" key="1">
    <citation type="submission" date="2021-01" db="EMBL/GenBank/DDBJ databases">
        <title>Whole genome shotgun sequence of Virgisporangium aurantiacum NBRC 16421.</title>
        <authorList>
            <person name="Komaki H."/>
            <person name="Tamura T."/>
        </authorList>
    </citation>
    <scope>NUCLEOTIDE SEQUENCE</scope>
    <source>
        <strain evidence="3">NBRC 16421</strain>
    </source>
</reference>
<evidence type="ECO:0000313" key="4">
    <source>
        <dbReference type="Proteomes" id="UP000612585"/>
    </source>
</evidence>
<proteinExistence type="predicted"/>
<dbReference type="AlphaFoldDB" id="A0A8J3ZDS2"/>